<dbReference type="Gene3D" id="3.20.80.10">
    <property type="entry name" value="Regulatory factor, effector binding domain"/>
    <property type="match status" value="1"/>
</dbReference>
<proteinExistence type="predicted"/>
<name>A0A380L0N2_9STRE</name>
<accession>A0A380L0N2</accession>
<dbReference type="Pfam" id="PF06445">
    <property type="entry name" value="GyrI-like"/>
    <property type="match status" value="1"/>
</dbReference>
<dbReference type="PANTHER" id="PTHR36444:SF2">
    <property type="entry name" value="TRANSCRIPTIONAL REGULATOR PROTEIN YOBU-RELATED"/>
    <property type="match status" value="1"/>
</dbReference>
<dbReference type="AlphaFoldDB" id="A0A380L0N2"/>
<evidence type="ECO:0000313" key="2">
    <source>
        <dbReference type="EMBL" id="SUN76947.1"/>
    </source>
</evidence>
<dbReference type="PANTHER" id="PTHR36444">
    <property type="entry name" value="TRANSCRIPTIONAL REGULATOR PROTEIN YOBU-RELATED"/>
    <property type="match status" value="1"/>
</dbReference>
<dbReference type="InterPro" id="IPR029442">
    <property type="entry name" value="GyrI-like"/>
</dbReference>
<feature type="domain" description="AraC effector-binding" evidence="1">
    <location>
        <begin position="1"/>
        <end position="152"/>
    </location>
</feature>
<reference evidence="2" key="1">
    <citation type="submission" date="2018-06" db="EMBL/GenBank/DDBJ databases">
        <authorList>
            <consortium name="Pathogen Informatics"/>
            <person name="Doyle S."/>
        </authorList>
    </citation>
    <scope>NUCLEOTIDE SEQUENCE [LARGE SCALE GENOMIC DNA]</scope>
    <source>
        <strain evidence="2">NCTC13765</strain>
    </source>
</reference>
<gene>
    <name evidence="2" type="ORF">NCTC13765_01449</name>
</gene>
<protein>
    <submittedName>
        <fullName evidence="2">AraC family transcriptional regulator</fullName>
    </submittedName>
</protein>
<evidence type="ECO:0000259" key="1">
    <source>
        <dbReference type="SMART" id="SM00871"/>
    </source>
</evidence>
<dbReference type="InterPro" id="IPR010499">
    <property type="entry name" value="AraC_E-bd"/>
</dbReference>
<keyword evidence="3" id="KW-1185">Reference proteome</keyword>
<sequence>MNITIQRKAAFSVAGVDKESIPNSKCPSVWEELYQKQNHDDLVELGNGQSFGVCPDIDNVDAINYMAAYDVENRRLAQEMGLTILEIAEADYAVVELKESIPACIHAGWKYLMEEFFPQNHLMHSGAPDFEVYAEGDMSSLDYRMELWVPVVKA</sequence>
<dbReference type="SUPFAM" id="SSF55136">
    <property type="entry name" value="Probable bacterial effector-binding domain"/>
    <property type="match status" value="1"/>
</dbReference>
<dbReference type="OrthoDB" id="9801123at2"/>
<dbReference type="STRING" id="1123307.GCA_000380065_01087"/>
<dbReference type="InterPro" id="IPR053182">
    <property type="entry name" value="YobU-like_regulator"/>
</dbReference>
<evidence type="ECO:0000313" key="3">
    <source>
        <dbReference type="Proteomes" id="UP000254634"/>
    </source>
</evidence>
<dbReference type="InterPro" id="IPR011256">
    <property type="entry name" value="Reg_factor_effector_dom_sf"/>
</dbReference>
<dbReference type="Proteomes" id="UP000254634">
    <property type="component" value="Unassembled WGS sequence"/>
</dbReference>
<organism evidence="2 3">
    <name type="scientific">Streptococcus massiliensis</name>
    <dbReference type="NCBI Taxonomy" id="313439"/>
    <lineage>
        <taxon>Bacteria</taxon>
        <taxon>Bacillati</taxon>
        <taxon>Bacillota</taxon>
        <taxon>Bacilli</taxon>
        <taxon>Lactobacillales</taxon>
        <taxon>Streptococcaceae</taxon>
        <taxon>Streptococcus</taxon>
    </lineage>
</organism>
<dbReference type="SMART" id="SM00871">
    <property type="entry name" value="AraC_E_bind"/>
    <property type="match status" value="1"/>
</dbReference>
<dbReference type="EMBL" id="UHFR01000005">
    <property type="protein sequence ID" value="SUN76947.1"/>
    <property type="molecule type" value="Genomic_DNA"/>
</dbReference>